<evidence type="ECO:0000259" key="2">
    <source>
        <dbReference type="SMART" id="SM00579"/>
    </source>
</evidence>
<feature type="compositionally biased region" description="Low complexity" evidence="1">
    <location>
        <begin position="15"/>
        <end position="28"/>
    </location>
</feature>
<name>A0A3L6PG96_PANMI</name>
<dbReference type="Pfam" id="PF24758">
    <property type="entry name" value="LRR_At5g56370"/>
    <property type="match status" value="1"/>
</dbReference>
<organism evidence="3 4">
    <name type="scientific">Panicum miliaceum</name>
    <name type="common">Proso millet</name>
    <name type="synonym">Broomcorn millet</name>
    <dbReference type="NCBI Taxonomy" id="4540"/>
    <lineage>
        <taxon>Eukaryota</taxon>
        <taxon>Viridiplantae</taxon>
        <taxon>Streptophyta</taxon>
        <taxon>Embryophyta</taxon>
        <taxon>Tracheophyta</taxon>
        <taxon>Spermatophyta</taxon>
        <taxon>Magnoliopsida</taxon>
        <taxon>Liliopsida</taxon>
        <taxon>Poales</taxon>
        <taxon>Poaceae</taxon>
        <taxon>PACMAD clade</taxon>
        <taxon>Panicoideae</taxon>
        <taxon>Panicodae</taxon>
        <taxon>Paniceae</taxon>
        <taxon>Panicinae</taxon>
        <taxon>Panicum</taxon>
        <taxon>Panicum sect. Panicum</taxon>
    </lineage>
</organism>
<dbReference type="PANTHER" id="PTHR32141">
    <property type="match status" value="1"/>
</dbReference>
<evidence type="ECO:0000256" key="1">
    <source>
        <dbReference type="SAM" id="MobiDB-lite"/>
    </source>
</evidence>
<dbReference type="EMBL" id="PQIB02000017">
    <property type="protein sequence ID" value="RLM57834.1"/>
    <property type="molecule type" value="Genomic_DNA"/>
</dbReference>
<dbReference type="InterPro" id="IPR006566">
    <property type="entry name" value="FBD"/>
</dbReference>
<evidence type="ECO:0000313" key="4">
    <source>
        <dbReference type="Proteomes" id="UP000275267"/>
    </source>
</evidence>
<dbReference type="OrthoDB" id="685110at2759"/>
<feature type="compositionally biased region" description="Basic and acidic residues" evidence="1">
    <location>
        <begin position="1"/>
        <end position="12"/>
    </location>
</feature>
<dbReference type="InterPro" id="IPR055302">
    <property type="entry name" value="F-box_dom-containing"/>
</dbReference>
<dbReference type="InterPro" id="IPR032675">
    <property type="entry name" value="LRR_dom_sf"/>
</dbReference>
<comment type="caution">
    <text evidence="3">The sequence shown here is derived from an EMBL/GenBank/DDBJ whole genome shotgun (WGS) entry which is preliminary data.</text>
</comment>
<protein>
    <recommendedName>
        <fullName evidence="2">FBD domain-containing protein</fullName>
    </recommendedName>
</protein>
<dbReference type="Pfam" id="PF08387">
    <property type="entry name" value="FBD"/>
    <property type="match status" value="1"/>
</dbReference>
<dbReference type="Gene3D" id="3.80.10.10">
    <property type="entry name" value="Ribonuclease Inhibitor"/>
    <property type="match status" value="1"/>
</dbReference>
<feature type="domain" description="FBD" evidence="2">
    <location>
        <begin position="543"/>
        <end position="615"/>
    </location>
</feature>
<dbReference type="SMART" id="SM00579">
    <property type="entry name" value="FBD"/>
    <property type="match status" value="1"/>
</dbReference>
<accession>A0A3L6PG96</accession>
<dbReference type="AlphaFoldDB" id="A0A3L6PG96"/>
<dbReference type="Proteomes" id="UP000275267">
    <property type="component" value="Unassembled WGS sequence"/>
</dbReference>
<dbReference type="SUPFAM" id="SSF52047">
    <property type="entry name" value="RNI-like"/>
    <property type="match status" value="1"/>
</dbReference>
<keyword evidence="4" id="KW-1185">Reference proteome</keyword>
<reference evidence="4" key="1">
    <citation type="journal article" date="2019" name="Nat. Commun.">
        <title>The genome of broomcorn millet.</title>
        <authorList>
            <person name="Zou C."/>
            <person name="Miki D."/>
            <person name="Li D."/>
            <person name="Tang Q."/>
            <person name="Xiao L."/>
            <person name="Rajput S."/>
            <person name="Deng P."/>
            <person name="Jia W."/>
            <person name="Huang R."/>
            <person name="Zhang M."/>
            <person name="Sun Y."/>
            <person name="Hu J."/>
            <person name="Fu X."/>
            <person name="Schnable P.S."/>
            <person name="Li F."/>
            <person name="Zhang H."/>
            <person name="Feng B."/>
            <person name="Zhu X."/>
            <person name="Liu R."/>
            <person name="Schnable J.C."/>
            <person name="Zhu J.-K."/>
            <person name="Zhang H."/>
        </authorList>
    </citation>
    <scope>NUCLEOTIDE SEQUENCE [LARGE SCALE GENOMIC DNA]</scope>
</reference>
<dbReference type="InterPro" id="IPR055411">
    <property type="entry name" value="LRR_FXL15/At3g58940/PEG3-like"/>
</dbReference>
<dbReference type="PANTHER" id="PTHR32141:SF160">
    <property type="entry name" value="F-BOX DOMAIN-CONTAINING PROTEIN"/>
    <property type="match status" value="1"/>
</dbReference>
<sequence length="629" mass="69243">MISEDAVKKASEKLAAPSPCPASASRPPFGAASAPRYATTPSYYAPALPHASRAWSLFPRPYVPAASAAAVLRPAMQPQQRRHAAEAALARTQLPMPYAPEGVQAATGLYNNKGEDHLHNSKEHPLRIRVGHAQNPRKLAAECHISNPTEQDINESIAAFATKTSDELDVIKDVLLVLPKAPRSIFCCNQSLGGGDSGGDGTNSSTLIHTERGTTGSTASVEVIPHDISIELARFGSVRSSRCKTIWEKEPLILHDADIVHAAKAINVQVDMMKRITSILQSHPGPVKYFRVDSSDIKNGMEQLEEWFNILRKKAVEEVVIVNSSWPDQMIDFPINDLDCESLKRIRICFFRISDTVLKYVENLSAIDLSCCSITSQDLYALVSQSKNLKELDIGLYKGDAIRLNSKSLEVLLIWHSTVQNVSVQNALKLRKILVAARAKKSCVGVWIGGAHVLTDVWLNVSTQSIAINNISTLKDVAPLHSLRRLVLNISLQVKKERFTLINLMKSCTALKELTLWRNDATSDDEGVDAIFDDWPTVLKDLSCLKLHLEVFNIKNFKGGDIEIAIAAAILENGSCLKQLTLEADVSCHDDVFDHAKIDLQKILQVSVRAVVNYVTGQSDCSNFFFEEV</sequence>
<feature type="region of interest" description="Disordered" evidence="1">
    <location>
        <begin position="1"/>
        <end position="31"/>
    </location>
</feature>
<proteinExistence type="predicted"/>
<gene>
    <name evidence="3" type="ORF">C2845_PM18G00400</name>
</gene>
<evidence type="ECO:0000313" key="3">
    <source>
        <dbReference type="EMBL" id="RLM57834.1"/>
    </source>
</evidence>